<evidence type="ECO:0000256" key="2">
    <source>
        <dbReference type="ARBA" id="ARBA00005375"/>
    </source>
</evidence>
<keyword evidence="8" id="KW-0812">Transmembrane</keyword>
<reference evidence="9 10" key="1">
    <citation type="journal article" date="2019" name="Proc. Natl. Acad. Sci. U.S.A.">
        <title>Regulatory changes in pterin and carotenoid genes underlie balanced color polymorphisms in the wall lizard.</title>
        <authorList>
            <person name="Andrade P."/>
            <person name="Pinho C."/>
            <person name="Perez I de Lanuza G."/>
            <person name="Afonso S."/>
            <person name="Brejcha J."/>
            <person name="Rubin C.J."/>
            <person name="Wallerman O."/>
            <person name="Pereira P."/>
            <person name="Sabatino S.J."/>
            <person name="Bellati A."/>
            <person name="Pellitteri-Rosa D."/>
            <person name="Bosakova Z."/>
            <person name="Bunikis I."/>
            <person name="Carretero M.A."/>
            <person name="Feiner N."/>
            <person name="Marsik P."/>
            <person name="Pauperio F."/>
            <person name="Salvi D."/>
            <person name="Soler L."/>
            <person name="While G.M."/>
            <person name="Uller T."/>
            <person name="Font E."/>
            <person name="Andersson L."/>
            <person name="Carneiro M."/>
        </authorList>
    </citation>
    <scope>NUCLEOTIDE SEQUENCE</scope>
</reference>
<keyword evidence="6" id="KW-1015">Disulfide bond</keyword>
<keyword evidence="4" id="KW-0732">Signal</keyword>
<evidence type="ECO:0000256" key="1">
    <source>
        <dbReference type="ARBA" id="ARBA00000032"/>
    </source>
</evidence>
<evidence type="ECO:0000256" key="5">
    <source>
        <dbReference type="ARBA" id="ARBA00022801"/>
    </source>
</evidence>
<accession>A0A670JLF7</accession>
<evidence type="ECO:0000256" key="8">
    <source>
        <dbReference type="SAM" id="Phobius"/>
    </source>
</evidence>
<reference evidence="9" key="2">
    <citation type="submission" date="2025-08" db="UniProtKB">
        <authorList>
            <consortium name="Ensembl"/>
        </authorList>
    </citation>
    <scope>IDENTIFICATION</scope>
</reference>
<evidence type="ECO:0000256" key="7">
    <source>
        <dbReference type="ARBA" id="ARBA00023180"/>
    </source>
</evidence>
<sequence length="410" mass="46624">MGETNPARNSKCSYFFLLGFIGSLLLQSASGRELVFVLLIYRHGDRSPIEVYPNSLHNESAWPQGFGQLTKIGMQQQYELGKYIKKRYSNFLSAEYKREEILIQSTESDRTIMSAQANLAGMYPPTVVSFLFQKLRYPILNCPRYLELLKETMHSSEFQAKIQPYKVLCAGLGMGIVVMCFFLLQSIHNLTLPVWATKEVRAKLAELTVLSLSSLFGIYKREEKARLQGDPIHSLANLRPNLPLEAAFIHNTLQMYVWVSFSQHDTTLGALQMALNIYNEKLPPYAACQFFELYQEDNGQQTVEMYFRNHTMKDPYQQTLPGCSSACPLPKFADLVSPILVDDWFCLPSSDVITSTNMIGCVALHCDFILFHCIVPQLAGDHPENAVIRSHKRGANCGSRRERKSNNKYE</sequence>
<evidence type="ECO:0000313" key="9">
    <source>
        <dbReference type="Ensembl" id="ENSPMRP00000025246.1"/>
    </source>
</evidence>
<keyword evidence="7" id="KW-0325">Glycoprotein</keyword>
<keyword evidence="5" id="KW-0378">Hydrolase</keyword>
<dbReference type="InterPro" id="IPR033379">
    <property type="entry name" value="Acid_Pase_AS"/>
</dbReference>
<dbReference type="SUPFAM" id="SSF53254">
    <property type="entry name" value="Phosphoglycerate mutase-like"/>
    <property type="match status" value="1"/>
</dbReference>
<dbReference type="Pfam" id="PF00328">
    <property type="entry name" value="His_Phos_2"/>
    <property type="match status" value="1"/>
</dbReference>
<dbReference type="PANTHER" id="PTHR11567">
    <property type="entry name" value="ACID PHOSPHATASE-RELATED"/>
    <property type="match status" value="1"/>
</dbReference>
<dbReference type="GO" id="GO:0003993">
    <property type="term" value="F:acid phosphatase activity"/>
    <property type="evidence" value="ECO:0007669"/>
    <property type="project" value="UniProtKB-EC"/>
</dbReference>
<keyword evidence="8" id="KW-0472">Membrane</keyword>
<protein>
    <recommendedName>
        <fullName evidence="3">acid phosphatase</fullName>
        <ecNumber evidence="3">3.1.3.2</ecNumber>
    </recommendedName>
</protein>
<organism evidence="9 10">
    <name type="scientific">Podarcis muralis</name>
    <name type="common">Wall lizard</name>
    <name type="synonym">Lacerta muralis</name>
    <dbReference type="NCBI Taxonomy" id="64176"/>
    <lineage>
        <taxon>Eukaryota</taxon>
        <taxon>Metazoa</taxon>
        <taxon>Chordata</taxon>
        <taxon>Craniata</taxon>
        <taxon>Vertebrata</taxon>
        <taxon>Euteleostomi</taxon>
        <taxon>Lepidosauria</taxon>
        <taxon>Squamata</taxon>
        <taxon>Bifurcata</taxon>
        <taxon>Unidentata</taxon>
        <taxon>Episquamata</taxon>
        <taxon>Laterata</taxon>
        <taxon>Lacertibaenia</taxon>
        <taxon>Lacertidae</taxon>
        <taxon>Podarcis</taxon>
    </lineage>
</organism>
<evidence type="ECO:0000256" key="4">
    <source>
        <dbReference type="ARBA" id="ARBA00022729"/>
    </source>
</evidence>
<comment type="catalytic activity">
    <reaction evidence="1">
        <text>a phosphate monoester + H2O = an alcohol + phosphate</text>
        <dbReference type="Rhea" id="RHEA:15017"/>
        <dbReference type="ChEBI" id="CHEBI:15377"/>
        <dbReference type="ChEBI" id="CHEBI:30879"/>
        <dbReference type="ChEBI" id="CHEBI:43474"/>
        <dbReference type="ChEBI" id="CHEBI:67140"/>
        <dbReference type="EC" id="3.1.3.2"/>
    </reaction>
</comment>
<reference evidence="9" key="3">
    <citation type="submission" date="2025-09" db="UniProtKB">
        <authorList>
            <consortium name="Ensembl"/>
        </authorList>
    </citation>
    <scope>IDENTIFICATION</scope>
</reference>
<evidence type="ECO:0000256" key="6">
    <source>
        <dbReference type="ARBA" id="ARBA00023157"/>
    </source>
</evidence>
<dbReference type="GO" id="GO:0005886">
    <property type="term" value="C:plasma membrane"/>
    <property type="evidence" value="ECO:0007669"/>
    <property type="project" value="TreeGrafter"/>
</dbReference>
<dbReference type="InterPro" id="IPR029033">
    <property type="entry name" value="His_PPase_superfam"/>
</dbReference>
<dbReference type="OMA" id="HTINDIH"/>
<dbReference type="GeneTree" id="ENSGT00940000160450"/>
<dbReference type="CDD" id="cd07061">
    <property type="entry name" value="HP_HAP_like"/>
    <property type="match status" value="1"/>
</dbReference>
<name>A0A670JLF7_PODMU</name>
<dbReference type="EC" id="3.1.3.2" evidence="3"/>
<feature type="transmembrane region" description="Helical" evidence="8">
    <location>
        <begin position="14"/>
        <end position="41"/>
    </location>
</feature>
<dbReference type="Gene3D" id="3.40.50.1240">
    <property type="entry name" value="Phosphoglycerate mutase-like"/>
    <property type="match status" value="1"/>
</dbReference>
<dbReference type="InterPro" id="IPR000560">
    <property type="entry name" value="His_Pase_clade-2"/>
</dbReference>
<comment type="similarity">
    <text evidence="2">Belongs to the histidine acid phosphatase family.</text>
</comment>
<keyword evidence="10" id="KW-1185">Reference proteome</keyword>
<dbReference type="PROSITE" id="PS00616">
    <property type="entry name" value="HIS_ACID_PHOSPHAT_1"/>
    <property type="match status" value="1"/>
</dbReference>
<proteinExistence type="inferred from homology"/>
<dbReference type="PANTHER" id="PTHR11567:SF211">
    <property type="entry name" value="PROSTATIC ACID PHOSPHATASE"/>
    <property type="match status" value="1"/>
</dbReference>
<dbReference type="Proteomes" id="UP000472272">
    <property type="component" value="Chromosome 12"/>
</dbReference>
<dbReference type="Ensembl" id="ENSPMRT00000026794.1">
    <property type="protein sequence ID" value="ENSPMRP00000025246.1"/>
    <property type="gene ID" value="ENSPMRG00000016342.1"/>
</dbReference>
<evidence type="ECO:0000313" key="10">
    <source>
        <dbReference type="Proteomes" id="UP000472272"/>
    </source>
</evidence>
<dbReference type="AlphaFoldDB" id="A0A670JLF7"/>
<keyword evidence="8" id="KW-1133">Transmembrane helix</keyword>
<dbReference type="InterPro" id="IPR050645">
    <property type="entry name" value="Histidine_acid_phosphatase"/>
</dbReference>
<evidence type="ECO:0000256" key="3">
    <source>
        <dbReference type="ARBA" id="ARBA00012646"/>
    </source>
</evidence>